<dbReference type="Pfam" id="PF06965">
    <property type="entry name" value="Na_H_antiport_1"/>
    <property type="match status" value="1"/>
</dbReference>
<comment type="similarity">
    <text evidence="6">Belongs to the NhaA Na(+)/H(+) (TC 2.A.33) antiporter family.</text>
</comment>
<feature type="transmembrane region" description="Helical" evidence="6">
    <location>
        <begin position="95"/>
        <end position="118"/>
    </location>
</feature>
<feature type="transmembrane region" description="Helical" evidence="6">
    <location>
        <begin position="366"/>
        <end position="386"/>
    </location>
</feature>
<dbReference type="HAMAP" id="MF_01844">
    <property type="entry name" value="NhaA"/>
    <property type="match status" value="1"/>
</dbReference>
<dbReference type="PANTHER" id="PTHR30341">
    <property type="entry name" value="SODIUM ION/PROTON ANTIPORTER NHAA-RELATED"/>
    <property type="match status" value="1"/>
</dbReference>
<dbReference type="NCBIfam" id="NF007112">
    <property type="entry name" value="PRK09561.1"/>
    <property type="match status" value="1"/>
</dbReference>
<evidence type="ECO:0000256" key="1">
    <source>
        <dbReference type="ARBA" id="ARBA00004429"/>
    </source>
</evidence>
<keyword evidence="6" id="KW-0813">Transport</keyword>
<evidence type="ECO:0000313" key="7">
    <source>
        <dbReference type="EMBL" id="QIJ70898.1"/>
    </source>
</evidence>
<keyword evidence="5 6" id="KW-0472">Membrane</keyword>
<dbReference type="InterPro" id="IPR023171">
    <property type="entry name" value="Na/H_antiporter_dom_sf"/>
</dbReference>
<feature type="transmembrane region" description="Helical" evidence="6">
    <location>
        <begin position="259"/>
        <end position="280"/>
    </location>
</feature>
<dbReference type="Gene3D" id="1.20.1530.10">
    <property type="entry name" value="Na+/H+ antiporter like domain"/>
    <property type="match status" value="1"/>
</dbReference>
<feature type="transmembrane region" description="Helical" evidence="6">
    <location>
        <begin position="21"/>
        <end position="43"/>
    </location>
</feature>
<keyword evidence="6" id="KW-0050">Antiport</keyword>
<accession>A0A6G7PTX8</accession>
<feature type="transmembrane region" description="Helical" evidence="6">
    <location>
        <begin position="160"/>
        <end position="179"/>
    </location>
</feature>
<comment type="catalytic activity">
    <reaction evidence="6">
        <text>Na(+)(in) + 2 H(+)(out) = Na(+)(out) + 2 H(+)(in)</text>
        <dbReference type="Rhea" id="RHEA:29251"/>
        <dbReference type="ChEBI" id="CHEBI:15378"/>
        <dbReference type="ChEBI" id="CHEBI:29101"/>
    </reaction>
</comment>
<proteinExistence type="inferred from homology"/>
<evidence type="ECO:0000256" key="6">
    <source>
        <dbReference type="HAMAP-Rule" id="MF_01844"/>
    </source>
</evidence>
<dbReference type="NCBIfam" id="TIGR00773">
    <property type="entry name" value="NhaA"/>
    <property type="match status" value="1"/>
</dbReference>
<feature type="transmembrane region" description="Helical" evidence="6">
    <location>
        <begin position="185"/>
        <end position="205"/>
    </location>
</feature>
<dbReference type="AlphaFoldDB" id="A0A6G7PTX8"/>
<dbReference type="GO" id="GO:0015385">
    <property type="term" value="F:sodium:proton antiporter activity"/>
    <property type="evidence" value="ECO:0007669"/>
    <property type="project" value="UniProtKB-UniRule"/>
</dbReference>
<dbReference type="PANTHER" id="PTHR30341:SF0">
    <property type="entry name" value="NA(+)_H(+) ANTIPORTER NHAA"/>
    <property type="match status" value="1"/>
</dbReference>
<keyword evidence="2 6" id="KW-1003">Cell membrane</keyword>
<evidence type="ECO:0000256" key="5">
    <source>
        <dbReference type="ARBA" id="ARBA00023136"/>
    </source>
</evidence>
<keyword evidence="6" id="KW-0739">Sodium transport</keyword>
<reference evidence="7 8" key="1">
    <citation type="submission" date="2020-02" db="EMBL/GenBank/DDBJ databases">
        <title>Genome analysis of Thermosulfuriphilus ammonigenes ST65T, an anaerobic thermophilic chemolithoautotrophic bacterium isolated from a deep-sea hydrothermal vent.</title>
        <authorList>
            <person name="Slobodkina G."/>
            <person name="Allioux M."/>
            <person name="Merkel A."/>
            <person name="Alain K."/>
            <person name="Jebbar M."/>
            <person name="Slobodkin A."/>
        </authorList>
    </citation>
    <scope>NUCLEOTIDE SEQUENCE [LARGE SCALE GENOMIC DNA]</scope>
    <source>
        <strain evidence="7 8">ST65</strain>
    </source>
</reference>
<dbReference type="NCBIfam" id="NF007111">
    <property type="entry name" value="PRK09560.1"/>
    <property type="match status" value="1"/>
</dbReference>
<keyword evidence="8" id="KW-1185">Reference proteome</keyword>
<dbReference type="EMBL" id="CP048877">
    <property type="protein sequence ID" value="QIJ70898.1"/>
    <property type="molecule type" value="Genomic_DNA"/>
</dbReference>
<feature type="transmembrane region" description="Helical" evidence="6">
    <location>
        <begin position="328"/>
        <end position="354"/>
    </location>
</feature>
<keyword evidence="3 6" id="KW-0812">Transmembrane</keyword>
<feature type="transmembrane region" description="Helical" evidence="6">
    <location>
        <begin position="130"/>
        <end position="148"/>
    </location>
</feature>
<gene>
    <name evidence="6 7" type="primary">nhaA</name>
    <name evidence="7" type="ORF">G4V39_00805</name>
</gene>
<keyword evidence="4 6" id="KW-1133">Transmembrane helix</keyword>
<protein>
    <recommendedName>
        <fullName evidence="6">Na(+)/H(+) antiporter NhaA</fullName>
    </recommendedName>
    <alternativeName>
        <fullName evidence="6">Sodium/proton antiporter NhaA</fullName>
    </alternativeName>
</protein>
<comment type="subcellular location">
    <subcellularLocation>
        <location evidence="1">Cell inner membrane</location>
        <topology evidence="1">Multi-pass membrane protein</topology>
    </subcellularLocation>
    <subcellularLocation>
        <location evidence="6">Cell membrane</location>
        <topology evidence="6">Multi-pass membrane protein</topology>
    </subcellularLocation>
</comment>
<evidence type="ECO:0000313" key="8">
    <source>
        <dbReference type="Proteomes" id="UP000502179"/>
    </source>
</evidence>
<dbReference type="InterPro" id="IPR004670">
    <property type="entry name" value="NhaA"/>
</dbReference>
<feature type="transmembrane region" description="Helical" evidence="6">
    <location>
        <begin position="292"/>
        <end position="316"/>
    </location>
</feature>
<name>A0A6G7PTX8_9BACT</name>
<organism evidence="7 8">
    <name type="scientific">Thermosulfuriphilus ammonigenes</name>
    <dbReference type="NCBI Taxonomy" id="1936021"/>
    <lineage>
        <taxon>Bacteria</taxon>
        <taxon>Pseudomonadati</taxon>
        <taxon>Thermodesulfobacteriota</taxon>
        <taxon>Thermodesulfobacteria</taxon>
        <taxon>Thermodesulfobacteriales</taxon>
        <taxon>Thermodesulfobacteriaceae</taxon>
        <taxon>Thermosulfuriphilus</taxon>
    </lineage>
</organism>
<dbReference type="GO" id="GO:0005886">
    <property type="term" value="C:plasma membrane"/>
    <property type="evidence" value="ECO:0007669"/>
    <property type="project" value="UniProtKB-SubCell"/>
</dbReference>
<dbReference type="Proteomes" id="UP000502179">
    <property type="component" value="Chromosome"/>
</dbReference>
<dbReference type="KEGG" id="tav:G4V39_00805"/>
<dbReference type="GO" id="GO:0006885">
    <property type="term" value="P:regulation of pH"/>
    <property type="evidence" value="ECO:0007669"/>
    <property type="project" value="UniProtKB-UniRule"/>
</dbReference>
<feature type="transmembrane region" description="Helical" evidence="6">
    <location>
        <begin position="63"/>
        <end position="83"/>
    </location>
</feature>
<keyword evidence="6" id="KW-0406">Ion transport</keyword>
<keyword evidence="6" id="KW-0915">Sodium</keyword>
<feature type="transmembrane region" description="Helical" evidence="6">
    <location>
        <begin position="212"/>
        <end position="239"/>
    </location>
</feature>
<sequence>MREFSFKILEDFIKKESTSGILLIFSTIVALLFSNTQLVSLYNGFRYVPVEIRLGDLYLAKPLFHWVNDGLMAIFFLLIGLEVKREILEGHLSSPAQLALPGIAALGGMAIPALVYVAFNYNNPAALDGWAIPAATDIAFALGILSLVNDKIPLSLKTFLMSLAIIDDLGAIIIIALFYTSELSMLSIIIASISLVALIVVNRLGITKKAAYFVLGTILWVSVLKSGVHATLAGVALAFTIPLKSKDNRSLAKEIEHDLHFWVAFFILPLFAFVNAGVNLEKIDPASLLEPLSLGIILGLFLGKQIGVFAFSWLAIKLGIARLPRDASWLQFYGVSVLTGIGFTMSLFISSLAFPDPKTFQYLDKAAILIGSFLSGMMGFLILKYAKPSKLSFSKI</sequence>
<comment type="function">
    <text evidence="6">Na(+)/H(+) antiporter that extrudes sodium in exchange for external protons.</text>
</comment>
<evidence type="ECO:0000256" key="4">
    <source>
        <dbReference type="ARBA" id="ARBA00022989"/>
    </source>
</evidence>
<dbReference type="RefSeq" id="WP_166031121.1">
    <property type="nucleotide sequence ID" value="NZ_CP048877.1"/>
</dbReference>
<evidence type="ECO:0000256" key="3">
    <source>
        <dbReference type="ARBA" id="ARBA00022692"/>
    </source>
</evidence>
<evidence type="ECO:0000256" key="2">
    <source>
        <dbReference type="ARBA" id="ARBA00022475"/>
    </source>
</evidence>